<keyword evidence="4" id="KW-1185">Reference proteome</keyword>
<keyword evidence="1" id="KW-0175">Coiled coil</keyword>
<evidence type="ECO:0000313" key="4">
    <source>
        <dbReference type="Proteomes" id="UP001050975"/>
    </source>
</evidence>
<feature type="coiled-coil region" evidence="1">
    <location>
        <begin position="154"/>
        <end position="191"/>
    </location>
</feature>
<feature type="region of interest" description="Disordered" evidence="2">
    <location>
        <begin position="1"/>
        <end position="98"/>
    </location>
</feature>
<dbReference type="Proteomes" id="UP001050975">
    <property type="component" value="Unassembled WGS sequence"/>
</dbReference>
<name>A0AAV3XFC0_9CYAN</name>
<reference evidence="3" key="1">
    <citation type="submission" date="2019-10" db="EMBL/GenBank/DDBJ databases">
        <title>Draft genome sequece of Microseira wollei NIES-4236.</title>
        <authorList>
            <person name="Yamaguchi H."/>
            <person name="Suzuki S."/>
            <person name="Kawachi M."/>
        </authorList>
    </citation>
    <scope>NUCLEOTIDE SEQUENCE</scope>
    <source>
        <strain evidence="3">NIES-4236</strain>
    </source>
</reference>
<evidence type="ECO:0000256" key="1">
    <source>
        <dbReference type="SAM" id="Coils"/>
    </source>
</evidence>
<protein>
    <submittedName>
        <fullName evidence="3">Uncharacterized protein</fullName>
    </submittedName>
</protein>
<comment type="caution">
    <text evidence="3">The sequence shown here is derived from an EMBL/GenBank/DDBJ whole genome shotgun (WGS) entry which is preliminary data.</text>
</comment>
<gene>
    <name evidence="3" type="ORF">MiSe_58860</name>
</gene>
<proteinExistence type="predicted"/>
<feature type="compositionally biased region" description="Basic and acidic residues" evidence="2">
    <location>
        <begin position="42"/>
        <end position="59"/>
    </location>
</feature>
<dbReference type="AlphaFoldDB" id="A0AAV3XFC0"/>
<sequence>MADEKIDSRPEESQNKNKPESGKEEKLNTDVENIAGNPDAQKSSEENCEKTADEPDAARKQFGFNAIRKKFQHKSGGEDSDESDSKEEDEEKEDNSFVLNENPDLLLLKLERIKNEHRQKDNEYNNLNRKIDVIVKRRKTVIDALEEDSLIQRKFEFEEERDFLKKEIDKIEKIIQEISQKLEKFEDIKRKRPKFKSDSTEFNKEIENVSIESLFAENNLIKNTVLYVATFFPNLSPPEFEQVVSFLLAEQTTTVTVKSQITTEQGETRLIEAPKEKPLTDIWKECQHDTILQNCFLGAIYQEDNSQVIDFYAPQLREKLKKYFKEERTAYLSNQFKQSRFLLFNSYVSVNVAINAIFLSVDMAMSSPYTYGRDWLFEIITIFTKKANQDITTQSDLEEHGDRLLAEIKPEKRINFILARISSLIKEMLDYSQLQGVIKDFLEYLISVKRYDAVLGIVKRLRFVSQFDELYWVKQLLDRGDKDARSQAYKFLYSQLEQSDSRIYEMLETIKTWLPKSDCPPRKYSQSNKYALQLLFGYSLETISDMDVKHYGCYPSKYPLFAPLNHESMESNIKTLISWIFYPDDEGELAIKHIDEDINKTDLIPLIGFLIAGWFMILMGLEKKDPAPEVYQIADNLIRQIIQHTNRSQQKELVTFWEELIDELLCADLEESPGESEDKKLRKQTLRQRSVVKQLKKQFKAAQKTNINAK</sequence>
<evidence type="ECO:0000256" key="2">
    <source>
        <dbReference type="SAM" id="MobiDB-lite"/>
    </source>
</evidence>
<accession>A0AAV3XFC0</accession>
<evidence type="ECO:0000313" key="3">
    <source>
        <dbReference type="EMBL" id="GET41074.1"/>
    </source>
</evidence>
<dbReference type="RefSeq" id="WP_226587297.1">
    <property type="nucleotide sequence ID" value="NZ_BLAY01000108.1"/>
</dbReference>
<dbReference type="EMBL" id="BLAY01000108">
    <property type="protein sequence ID" value="GET41074.1"/>
    <property type="molecule type" value="Genomic_DNA"/>
</dbReference>
<feature type="compositionally biased region" description="Acidic residues" evidence="2">
    <location>
        <begin position="78"/>
        <end position="93"/>
    </location>
</feature>
<organism evidence="3 4">
    <name type="scientific">Microseira wollei NIES-4236</name>
    <dbReference type="NCBI Taxonomy" id="2530354"/>
    <lineage>
        <taxon>Bacteria</taxon>
        <taxon>Bacillati</taxon>
        <taxon>Cyanobacteriota</taxon>
        <taxon>Cyanophyceae</taxon>
        <taxon>Oscillatoriophycideae</taxon>
        <taxon>Aerosakkonematales</taxon>
        <taxon>Aerosakkonemataceae</taxon>
        <taxon>Microseira</taxon>
    </lineage>
</organism>
<feature type="compositionally biased region" description="Basic and acidic residues" evidence="2">
    <location>
        <begin position="1"/>
        <end position="29"/>
    </location>
</feature>